<feature type="region of interest" description="Disordered" evidence="1">
    <location>
        <begin position="24"/>
        <end position="62"/>
    </location>
</feature>
<dbReference type="RefSeq" id="WP_167694681.1">
    <property type="nucleotide sequence ID" value="NZ_CP118181.1"/>
</dbReference>
<feature type="signal peptide" evidence="2">
    <location>
        <begin position="1"/>
        <end position="19"/>
    </location>
</feature>
<keyword evidence="2" id="KW-0732">Signal</keyword>
<dbReference type="EMBL" id="JAATLM010000001">
    <property type="protein sequence ID" value="NIZ69848.1"/>
    <property type="molecule type" value="Genomic_DNA"/>
</dbReference>
<protein>
    <submittedName>
        <fullName evidence="3">Uncharacterized protein</fullName>
    </submittedName>
</protein>
<reference evidence="3" key="1">
    <citation type="submission" date="2020-03" db="EMBL/GenBank/DDBJ databases">
        <title>Spirochaetal bacteria isolated from arthropods constitute a novel genus Entomospira genus novum within the order Spirochaetales.</title>
        <authorList>
            <person name="Grana-Miraglia L."/>
            <person name="Sikutova S."/>
            <person name="Fingerle V."/>
            <person name="Sing A."/>
            <person name="Castillo-Ramirez S."/>
            <person name="Margos G."/>
            <person name="Rudolf I."/>
        </authorList>
    </citation>
    <scope>NUCLEOTIDE SEQUENCE</scope>
    <source>
        <strain evidence="3">BR149</strain>
    </source>
</reference>
<keyword evidence="4" id="KW-1185">Reference proteome</keyword>
<accession>A0A968KW46</accession>
<feature type="compositionally biased region" description="Gly residues" evidence="1">
    <location>
        <begin position="38"/>
        <end position="60"/>
    </location>
</feature>
<dbReference type="AlphaFoldDB" id="A0A968KW46"/>
<comment type="caution">
    <text evidence="3">The sequence shown here is derived from an EMBL/GenBank/DDBJ whole genome shotgun (WGS) entry which is preliminary data.</text>
</comment>
<feature type="chain" id="PRO_5037316244" evidence="2">
    <location>
        <begin position="20"/>
        <end position="263"/>
    </location>
</feature>
<evidence type="ECO:0000313" key="3">
    <source>
        <dbReference type="EMBL" id="NIZ69848.1"/>
    </source>
</evidence>
<dbReference type="Proteomes" id="UP000778951">
    <property type="component" value="Unassembled WGS sequence"/>
</dbReference>
<evidence type="ECO:0000256" key="2">
    <source>
        <dbReference type="SAM" id="SignalP"/>
    </source>
</evidence>
<sequence>MVKKVLKRSFWLLALVALVSCSPKTPTPDDDGKDNGGLDNGGNDNGGNDNGGNDNGGNDNGGDIVTIGQVEFNFDPKGDGFPGHAGYDYGTGYLVYTLVPVDRLDLYKSIYHEGAKFANTTELVKAAADSTSAETYIGRTSAHTTIALGSAVTLNIRMQATETSDGPSFIRSGAGTYAVARGSGLNPFTPASTNFSRWSKADADVKDAATLREGHAFYLGSDFYVMWGYASRHATDNSVIYSPLNSDHTVEQLDKFFRFSVVD</sequence>
<proteinExistence type="predicted"/>
<dbReference type="PROSITE" id="PS51257">
    <property type="entry name" value="PROKAR_LIPOPROTEIN"/>
    <property type="match status" value="1"/>
</dbReference>
<gene>
    <name evidence="3" type="ORF">HCT48_06455</name>
</gene>
<evidence type="ECO:0000256" key="1">
    <source>
        <dbReference type="SAM" id="MobiDB-lite"/>
    </source>
</evidence>
<evidence type="ECO:0000313" key="4">
    <source>
        <dbReference type="Proteomes" id="UP000778951"/>
    </source>
</evidence>
<organism evidence="3 4">
    <name type="scientific">Entomospira culicis</name>
    <dbReference type="NCBI Taxonomy" id="2719989"/>
    <lineage>
        <taxon>Bacteria</taxon>
        <taxon>Pseudomonadati</taxon>
        <taxon>Spirochaetota</taxon>
        <taxon>Spirochaetia</taxon>
        <taxon>Spirochaetales</taxon>
        <taxon>Spirochaetaceae</taxon>
        <taxon>Entomospira</taxon>
    </lineage>
</organism>
<name>A0A968KW46_9SPIO</name>